<dbReference type="PANTHER" id="PTHR22923:SF116">
    <property type="entry name" value="C1Q DOMAIN-CONTAINING PROTEIN"/>
    <property type="match status" value="1"/>
</dbReference>
<dbReference type="EMBL" id="CAJPEX010002411">
    <property type="protein sequence ID" value="CAG0920953.1"/>
    <property type="molecule type" value="Genomic_DNA"/>
</dbReference>
<dbReference type="GO" id="GO:0005576">
    <property type="term" value="C:extracellular region"/>
    <property type="evidence" value="ECO:0007669"/>
    <property type="project" value="UniProtKB-SubCell"/>
</dbReference>
<evidence type="ECO:0000259" key="4">
    <source>
        <dbReference type="Pfam" id="PF00386"/>
    </source>
</evidence>
<protein>
    <recommendedName>
        <fullName evidence="4">C1q domain-containing protein</fullName>
    </recommendedName>
</protein>
<dbReference type="SUPFAM" id="SSF49842">
    <property type="entry name" value="TNF-like"/>
    <property type="match status" value="1"/>
</dbReference>
<proteinExistence type="predicted"/>
<evidence type="ECO:0000256" key="1">
    <source>
        <dbReference type="ARBA" id="ARBA00004613"/>
    </source>
</evidence>
<evidence type="ECO:0000313" key="5">
    <source>
        <dbReference type="EMBL" id="CAD7280801.1"/>
    </source>
</evidence>
<dbReference type="EMBL" id="OA884448">
    <property type="protein sequence ID" value="CAD7280801.1"/>
    <property type="molecule type" value="Genomic_DNA"/>
</dbReference>
<organism evidence="5">
    <name type="scientific">Notodromas monacha</name>
    <dbReference type="NCBI Taxonomy" id="399045"/>
    <lineage>
        <taxon>Eukaryota</taxon>
        <taxon>Metazoa</taxon>
        <taxon>Ecdysozoa</taxon>
        <taxon>Arthropoda</taxon>
        <taxon>Crustacea</taxon>
        <taxon>Oligostraca</taxon>
        <taxon>Ostracoda</taxon>
        <taxon>Podocopa</taxon>
        <taxon>Podocopida</taxon>
        <taxon>Cypridocopina</taxon>
        <taxon>Cypridoidea</taxon>
        <taxon>Cyprididae</taxon>
        <taxon>Notodromas</taxon>
    </lineage>
</organism>
<dbReference type="Gene3D" id="2.60.120.40">
    <property type="match status" value="1"/>
</dbReference>
<keyword evidence="2" id="KW-0964">Secreted</keyword>
<name>A0A7R9BV44_9CRUS</name>
<comment type="subcellular location">
    <subcellularLocation>
        <location evidence="1">Secreted</location>
    </subcellularLocation>
</comment>
<reference evidence="5" key="1">
    <citation type="submission" date="2020-11" db="EMBL/GenBank/DDBJ databases">
        <authorList>
            <person name="Tran Van P."/>
        </authorList>
    </citation>
    <scope>NUCLEOTIDE SEQUENCE</scope>
</reference>
<sequence length="330" mass="36421">MELSLSSWYPSWKTQFTGPSTGKQGPLTLISWYPITATVDGFAKRMSSAACLKISGSSTISLYDTPFLCVEVASTQKGAMIGGMSSFSSQVSKYSRKSWSNTMYPFGLMVRYIGEDKQSSHTGPSVVPLPGGSIPFVARVSHNAEKTFGKQLVAFAVSGLKGTPDNPFAYMKKDHHSLKYAQEDLNIGAGFDMNTGIFTAPVDGIYYFSWYGCDKEYSSDFHYMVWIKHEGHPDAQMQGINMPFLHGDTGSIATISTKGYVYMKKGDVVSTEIYGSLFYSVENPGGFKDFPEYVGFSDFRCKNCSIRRTMLQNDSQPIKIDAATYLLGKD</sequence>
<gene>
    <name evidence="5" type="ORF">NMOB1V02_LOCUS8458</name>
</gene>
<dbReference type="InterPro" id="IPR050822">
    <property type="entry name" value="Cerebellin_Synaptic_Org"/>
</dbReference>
<dbReference type="InterPro" id="IPR008983">
    <property type="entry name" value="Tumour_necrosis_fac-like_dom"/>
</dbReference>
<feature type="domain" description="C1q" evidence="4">
    <location>
        <begin position="174"/>
        <end position="218"/>
    </location>
</feature>
<dbReference type="Pfam" id="PF00386">
    <property type="entry name" value="C1q"/>
    <property type="match status" value="1"/>
</dbReference>
<dbReference type="Proteomes" id="UP000678499">
    <property type="component" value="Unassembled WGS sequence"/>
</dbReference>
<dbReference type="InterPro" id="IPR001073">
    <property type="entry name" value="C1q_dom"/>
</dbReference>
<keyword evidence="3" id="KW-0732">Signal</keyword>
<dbReference type="AlphaFoldDB" id="A0A7R9BV44"/>
<evidence type="ECO:0000256" key="3">
    <source>
        <dbReference type="ARBA" id="ARBA00022729"/>
    </source>
</evidence>
<evidence type="ECO:0000313" key="6">
    <source>
        <dbReference type="Proteomes" id="UP000678499"/>
    </source>
</evidence>
<evidence type="ECO:0000256" key="2">
    <source>
        <dbReference type="ARBA" id="ARBA00022525"/>
    </source>
</evidence>
<dbReference type="OrthoDB" id="6154955at2759"/>
<accession>A0A7R9BV44</accession>
<keyword evidence="6" id="KW-1185">Reference proteome</keyword>
<dbReference type="PANTHER" id="PTHR22923">
    <property type="entry name" value="CEREBELLIN-RELATED"/>
    <property type="match status" value="1"/>
</dbReference>